<organism evidence="11 12">
    <name type="scientific">Lunasporangiospora selenospora</name>
    <dbReference type="NCBI Taxonomy" id="979761"/>
    <lineage>
        <taxon>Eukaryota</taxon>
        <taxon>Fungi</taxon>
        <taxon>Fungi incertae sedis</taxon>
        <taxon>Mucoromycota</taxon>
        <taxon>Mortierellomycotina</taxon>
        <taxon>Mortierellomycetes</taxon>
        <taxon>Mortierellales</taxon>
        <taxon>Mortierellaceae</taxon>
        <taxon>Lunasporangiospora</taxon>
    </lineage>
</organism>
<dbReference type="PROSITE" id="PS00108">
    <property type="entry name" value="PROTEIN_KINASE_ST"/>
    <property type="match status" value="1"/>
</dbReference>
<dbReference type="FunFam" id="3.30.200.20:FF:000042">
    <property type="entry name" value="Aurora kinase A"/>
    <property type="match status" value="1"/>
</dbReference>
<dbReference type="Pfam" id="PF00069">
    <property type="entry name" value="Pkinase"/>
    <property type="match status" value="1"/>
</dbReference>
<evidence type="ECO:0000313" key="11">
    <source>
        <dbReference type="EMBL" id="KAF9579827.1"/>
    </source>
</evidence>
<dbReference type="Pfam" id="PF00433">
    <property type="entry name" value="Pkinase_C"/>
    <property type="match status" value="1"/>
</dbReference>
<keyword evidence="12" id="KW-1185">Reference proteome</keyword>
<dbReference type="PANTHER" id="PTHR24351">
    <property type="entry name" value="RIBOSOMAL PROTEIN S6 KINASE"/>
    <property type="match status" value="1"/>
</dbReference>
<evidence type="ECO:0000313" key="12">
    <source>
        <dbReference type="Proteomes" id="UP000780801"/>
    </source>
</evidence>
<feature type="domain" description="Protein kinase" evidence="9">
    <location>
        <begin position="9"/>
        <end position="297"/>
    </location>
</feature>
<feature type="compositionally biased region" description="Low complexity" evidence="8">
    <location>
        <begin position="452"/>
        <end position="464"/>
    </location>
</feature>
<evidence type="ECO:0000256" key="8">
    <source>
        <dbReference type="SAM" id="MobiDB-lite"/>
    </source>
</evidence>
<dbReference type="InterPro" id="IPR017441">
    <property type="entry name" value="Protein_kinase_ATP_BS"/>
</dbReference>
<dbReference type="PROSITE" id="PS00107">
    <property type="entry name" value="PROTEIN_KINASE_ATP"/>
    <property type="match status" value="1"/>
</dbReference>
<proteinExistence type="predicted"/>
<dbReference type="Gene3D" id="3.30.200.20">
    <property type="entry name" value="Phosphorylase Kinase, domain 1"/>
    <property type="match status" value="1"/>
</dbReference>
<dbReference type="InterPro" id="IPR000719">
    <property type="entry name" value="Prot_kinase_dom"/>
</dbReference>
<dbReference type="Gene3D" id="1.10.510.10">
    <property type="entry name" value="Transferase(Phosphotransferase) domain 1"/>
    <property type="match status" value="1"/>
</dbReference>
<dbReference type="GO" id="GO:0004674">
    <property type="term" value="F:protein serine/threonine kinase activity"/>
    <property type="evidence" value="ECO:0007669"/>
    <property type="project" value="UniProtKB-KW"/>
</dbReference>
<feature type="compositionally biased region" description="Low complexity" evidence="8">
    <location>
        <begin position="472"/>
        <end position="482"/>
    </location>
</feature>
<evidence type="ECO:0000256" key="7">
    <source>
        <dbReference type="PROSITE-ProRule" id="PRU10141"/>
    </source>
</evidence>
<comment type="caution">
    <text evidence="11">The sequence shown here is derived from an EMBL/GenBank/DDBJ whole genome shotgun (WGS) entry which is preliminary data.</text>
</comment>
<keyword evidence="5" id="KW-0418">Kinase</keyword>
<keyword evidence="1" id="KW-0723">Serine/threonine-protein kinase</keyword>
<keyword evidence="6 7" id="KW-0067">ATP-binding</keyword>
<dbReference type="SUPFAM" id="SSF56112">
    <property type="entry name" value="Protein kinase-like (PK-like)"/>
    <property type="match status" value="1"/>
</dbReference>
<evidence type="ECO:0000256" key="1">
    <source>
        <dbReference type="ARBA" id="ARBA00022527"/>
    </source>
</evidence>
<feature type="compositionally biased region" description="Low complexity" evidence="8">
    <location>
        <begin position="503"/>
        <end position="513"/>
    </location>
</feature>
<evidence type="ECO:0000256" key="2">
    <source>
        <dbReference type="ARBA" id="ARBA00022553"/>
    </source>
</evidence>
<accession>A0A9P6FR10</accession>
<feature type="domain" description="AGC-kinase C-terminal" evidence="10">
    <location>
        <begin position="298"/>
        <end position="360"/>
    </location>
</feature>
<dbReference type="Proteomes" id="UP000780801">
    <property type="component" value="Unassembled WGS sequence"/>
</dbReference>
<feature type="binding site" evidence="7">
    <location>
        <position position="38"/>
    </location>
    <ligand>
        <name>ATP</name>
        <dbReference type="ChEBI" id="CHEBI:30616"/>
    </ligand>
</feature>
<feature type="compositionally biased region" description="Polar residues" evidence="8">
    <location>
        <begin position="342"/>
        <end position="351"/>
    </location>
</feature>
<dbReference type="SMART" id="SM00220">
    <property type="entry name" value="S_TKc"/>
    <property type="match status" value="1"/>
</dbReference>
<dbReference type="InterPro" id="IPR008271">
    <property type="entry name" value="Ser/Thr_kinase_AS"/>
</dbReference>
<name>A0A9P6FR10_9FUNG</name>
<evidence type="ECO:0000256" key="6">
    <source>
        <dbReference type="ARBA" id="ARBA00022840"/>
    </source>
</evidence>
<evidence type="ECO:0000256" key="3">
    <source>
        <dbReference type="ARBA" id="ARBA00022679"/>
    </source>
</evidence>
<feature type="compositionally biased region" description="Low complexity" evidence="8">
    <location>
        <begin position="604"/>
        <end position="619"/>
    </location>
</feature>
<keyword evidence="2" id="KW-0597">Phosphoprotein</keyword>
<dbReference type="AlphaFoldDB" id="A0A9P6FR10"/>
<dbReference type="InterPro" id="IPR000961">
    <property type="entry name" value="AGC-kinase_C"/>
</dbReference>
<dbReference type="GO" id="GO:0005524">
    <property type="term" value="F:ATP binding"/>
    <property type="evidence" value="ECO:0007669"/>
    <property type="project" value="UniProtKB-UniRule"/>
</dbReference>
<gene>
    <name evidence="11" type="ORF">BGW38_003752</name>
</gene>
<feature type="compositionally biased region" description="Low complexity" evidence="8">
    <location>
        <begin position="398"/>
        <end position="418"/>
    </location>
</feature>
<keyword evidence="4 7" id="KW-0547">Nucleotide-binding</keyword>
<evidence type="ECO:0000259" key="9">
    <source>
        <dbReference type="PROSITE" id="PS50011"/>
    </source>
</evidence>
<evidence type="ECO:0000256" key="5">
    <source>
        <dbReference type="ARBA" id="ARBA00022777"/>
    </source>
</evidence>
<dbReference type="InterPro" id="IPR045270">
    <property type="entry name" value="STKc_AGC"/>
</dbReference>
<dbReference type="InterPro" id="IPR011009">
    <property type="entry name" value="Kinase-like_dom_sf"/>
</dbReference>
<dbReference type="PROSITE" id="PS50011">
    <property type="entry name" value="PROTEIN_KINASE_DOM"/>
    <property type="match status" value="1"/>
</dbReference>
<dbReference type="OrthoDB" id="63267at2759"/>
<feature type="compositionally biased region" description="Acidic residues" evidence="8">
    <location>
        <begin position="581"/>
        <end position="595"/>
    </location>
</feature>
<protein>
    <submittedName>
        <fullName evidence="11">Uncharacterized protein</fullName>
    </submittedName>
</protein>
<feature type="region of interest" description="Disordered" evidence="8">
    <location>
        <begin position="342"/>
        <end position="513"/>
    </location>
</feature>
<reference evidence="11" key="1">
    <citation type="journal article" date="2020" name="Fungal Divers.">
        <title>Resolving the Mortierellaceae phylogeny through synthesis of multi-gene phylogenetics and phylogenomics.</title>
        <authorList>
            <person name="Vandepol N."/>
            <person name="Liber J."/>
            <person name="Desiro A."/>
            <person name="Na H."/>
            <person name="Kennedy M."/>
            <person name="Barry K."/>
            <person name="Grigoriev I.V."/>
            <person name="Miller A.N."/>
            <person name="O'Donnell K."/>
            <person name="Stajich J.E."/>
            <person name="Bonito G."/>
        </authorList>
    </citation>
    <scope>NUCLEOTIDE SEQUENCE</scope>
    <source>
        <strain evidence="11">KOD1015</strain>
    </source>
</reference>
<sequence length="635" mass="70182">SRSLSTSDFDILRVLGLGSFGKVYQVRKRDTGRIYAMKVLDKKQVIEQKQVEHAERNVLIQALPSPFIVGLKFSFQTQTKLYFVQDFMNGGDLFFHMQNEDRFSEPRARFYIAELVLALEHLHACHVVYRDLKPENILLSSEGHLVLADFGLCKQNVTEEARTHTFCGTTEYLAPEIVRGNGYGKAVDWWSLGVLLYEMLIGTSPFADSRTEGVYHKILHQPVIFPSRQVLKESGAGRGRGNHRNSKNLTGSMNAVGISAEAQDLIQRLLDKDPKTRLGSGSGLGSGPAAVKAHPFFRGIDFRRLETRDITPPFQPHVGVMGDLDVSNFDAHYTDQKASISSLNVPSNNYTGEKRSRKAQRYEVDEGANAASSSTLTIPSSTASATGLNSDGPHGFMAQQQQRAANMYRQQQQQQQRRLGGDSVSRLDSSSGNGGWMYGMSPGSLRRRRSDSSWSSVRTLSTESIFSTHEGSSPSSQKRSTSPLMQRGIASHRGQRGAGPGGVSSVQSALLSQSPDPRMHRLHVQQVLQAQQSGQGQEYFKGFTFEGESILSAMNRQDDERQRVQRQQQRQVPDIDHGEGDNDDSVYDYDDDDDGFSGGSRFLGRTGQSTSSSTTQPTRLFSGEPGSVDSIFGSM</sequence>
<feature type="non-terminal residue" evidence="11">
    <location>
        <position position="1"/>
    </location>
</feature>
<dbReference type="PROSITE" id="PS51285">
    <property type="entry name" value="AGC_KINASE_CTER"/>
    <property type="match status" value="1"/>
</dbReference>
<dbReference type="SMART" id="SM00133">
    <property type="entry name" value="S_TK_X"/>
    <property type="match status" value="1"/>
</dbReference>
<dbReference type="InterPro" id="IPR017892">
    <property type="entry name" value="Pkinase_C"/>
</dbReference>
<feature type="compositionally biased region" description="Polar residues" evidence="8">
    <location>
        <begin position="370"/>
        <end position="389"/>
    </location>
</feature>
<keyword evidence="3" id="KW-0808">Transferase</keyword>
<dbReference type="CDD" id="cd05123">
    <property type="entry name" value="STKc_AGC"/>
    <property type="match status" value="1"/>
</dbReference>
<feature type="region of interest" description="Disordered" evidence="8">
    <location>
        <begin position="556"/>
        <end position="635"/>
    </location>
</feature>
<evidence type="ECO:0000259" key="10">
    <source>
        <dbReference type="PROSITE" id="PS51285"/>
    </source>
</evidence>
<dbReference type="EMBL" id="JAABOA010002465">
    <property type="protein sequence ID" value="KAF9579827.1"/>
    <property type="molecule type" value="Genomic_DNA"/>
</dbReference>
<evidence type="ECO:0000256" key="4">
    <source>
        <dbReference type="ARBA" id="ARBA00022741"/>
    </source>
</evidence>